<name>A0A1X0ZRR6_PSEPU</name>
<dbReference type="CDD" id="cd01335">
    <property type="entry name" value="Radical_SAM"/>
    <property type="match status" value="1"/>
</dbReference>
<dbReference type="EMBL" id="NBWC01000031">
    <property type="protein sequence ID" value="ORL61996.1"/>
    <property type="molecule type" value="Genomic_DNA"/>
</dbReference>
<dbReference type="NCBIfam" id="TIGR04085">
    <property type="entry name" value="rSAM_more_4Fe4S"/>
    <property type="match status" value="1"/>
</dbReference>
<dbReference type="PANTHER" id="PTHR43273">
    <property type="entry name" value="ANAEROBIC SULFATASE-MATURATING ENZYME HOMOLOG ASLB-RELATED"/>
    <property type="match status" value="1"/>
</dbReference>
<geneLocation type="plasmid" evidence="3 5">
    <name>pZXPA-20-602k</name>
</geneLocation>
<dbReference type="InterPro" id="IPR013785">
    <property type="entry name" value="Aldolase_TIM"/>
</dbReference>
<dbReference type="AlphaFoldDB" id="A0A1X0ZRR6"/>
<evidence type="ECO:0000256" key="1">
    <source>
        <dbReference type="ARBA" id="ARBA00001966"/>
    </source>
</evidence>
<dbReference type="Proteomes" id="UP000193675">
    <property type="component" value="Unassembled WGS sequence"/>
</dbReference>
<gene>
    <name evidence="2" type="ORF">B7H17_20015</name>
    <name evidence="3" type="ORF">ID616_32120</name>
</gene>
<dbReference type="OrthoDB" id="9782387at2"/>
<reference evidence="3 5" key="2">
    <citation type="submission" date="2020-09" db="EMBL/GenBank/DDBJ databases">
        <title>Co-existence of a novel multidrug-resistance efflux pump with carbapenem resistance gene blaVIM-2 in one megaplasmid in Pseudomonas putida.</title>
        <authorList>
            <person name="Peng K."/>
            <person name="Li R."/>
        </authorList>
    </citation>
    <scope>NUCLEOTIDE SEQUENCE [LARGE SCALE GENOMIC DNA]</scope>
    <source>
        <strain evidence="3 5">ZXPA-20</strain>
        <plasmid evidence="3 5">pZXPA-20-602k</plasmid>
    </source>
</reference>
<comment type="cofactor">
    <cofactor evidence="1">
        <name>[4Fe-4S] cluster</name>
        <dbReference type="ChEBI" id="CHEBI:49883"/>
    </cofactor>
</comment>
<dbReference type="RefSeq" id="WP_084852038.1">
    <property type="nucleotide sequence ID" value="NZ_CP061724.1"/>
</dbReference>
<dbReference type="InterPro" id="IPR023885">
    <property type="entry name" value="4Fe4S-binding_SPASM_dom"/>
</dbReference>
<reference evidence="2 4" key="1">
    <citation type="submission" date="2017-04" db="EMBL/GenBank/DDBJ databases">
        <title>Presence of VIM-2 positive Pseudomonas species in chickens and their surrounding environment.</title>
        <authorList>
            <person name="Zhang R."/>
        </authorList>
    </citation>
    <scope>NUCLEOTIDE SEQUENCE [LARGE SCALE GENOMIC DNA]</scope>
    <source>
        <strain evidence="2 4">DZ-C18</strain>
    </source>
</reference>
<evidence type="ECO:0000313" key="4">
    <source>
        <dbReference type="Proteomes" id="UP000193675"/>
    </source>
</evidence>
<proteinExistence type="predicted"/>
<keyword evidence="3" id="KW-0614">Plasmid</keyword>
<sequence>MSVAPLTLHIRMTKACNADCGYCSSWQESPTTRMSPADFKRSIDFVFDEGFSKLGIAPTHITAQFIGGEILTVPHGELTECVSYLRSKAAAARIALVDGVQSNLIGSPARAKRLYDLFEGRLGTSVDDMSDVRTVNGSAEKYRVIWREADTALRRERSVPGAVYVLDQAGLAGVSRQMMLCARDQRMLTLRPLFQGGTPGQELQGAEATRDAFIAGFRQWFMRLPIIVEPYFYLTQARLRTLRGAQQLAGAGCAFQADCIKRSLSLEPNGELYVCQDMADGGIGRLGNALDGQWDAEMVSMLNERPSRLDDSCRSCPYLAECQGGCMFEAAAQGRGMYGKSQHCSSWKALFALIDSSVADHGLHEVSEWLQRVETRHANSKSAGLDRAKTAAMWEPEF</sequence>
<dbReference type="Gene3D" id="3.20.20.70">
    <property type="entry name" value="Aldolase class I"/>
    <property type="match status" value="1"/>
</dbReference>
<dbReference type="InterPro" id="IPR058240">
    <property type="entry name" value="rSAM_sf"/>
</dbReference>
<dbReference type="InterPro" id="IPR023867">
    <property type="entry name" value="Sulphatase_maturase_rSAM"/>
</dbReference>
<dbReference type="GO" id="GO:0016491">
    <property type="term" value="F:oxidoreductase activity"/>
    <property type="evidence" value="ECO:0007669"/>
    <property type="project" value="InterPro"/>
</dbReference>
<accession>A0A1X0ZRR6</accession>
<evidence type="ECO:0000313" key="2">
    <source>
        <dbReference type="EMBL" id="ORL61996.1"/>
    </source>
</evidence>
<dbReference type="PANTHER" id="PTHR43273:SF3">
    <property type="entry name" value="ANAEROBIC SULFATASE-MATURATING ENZYME HOMOLOG ASLB-RELATED"/>
    <property type="match status" value="1"/>
</dbReference>
<evidence type="ECO:0000313" key="5">
    <source>
        <dbReference type="Proteomes" id="UP000516786"/>
    </source>
</evidence>
<evidence type="ECO:0000313" key="3">
    <source>
        <dbReference type="EMBL" id="QOD01243.1"/>
    </source>
</evidence>
<dbReference type="SUPFAM" id="SSF102114">
    <property type="entry name" value="Radical SAM enzymes"/>
    <property type="match status" value="2"/>
</dbReference>
<dbReference type="EMBL" id="CP061724">
    <property type="protein sequence ID" value="QOD01243.1"/>
    <property type="molecule type" value="Genomic_DNA"/>
</dbReference>
<organism evidence="2 4">
    <name type="scientific">Pseudomonas putida</name>
    <name type="common">Arthrobacter siderocapsulatus</name>
    <dbReference type="NCBI Taxonomy" id="303"/>
    <lineage>
        <taxon>Bacteria</taxon>
        <taxon>Pseudomonadati</taxon>
        <taxon>Pseudomonadota</taxon>
        <taxon>Gammaproteobacteria</taxon>
        <taxon>Pseudomonadales</taxon>
        <taxon>Pseudomonadaceae</taxon>
        <taxon>Pseudomonas</taxon>
    </lineage>
</organism>
<protein>
    <submittedName>
        <fullName evidence="2">SPASM domain-containing protein</fullName>
    </submittedName>
</protein>
<dbReference type="Proteomes" id="UP000516786">
    <property type="component" value="Plasmid pZXPA-20-602k"/>
</dbReference>